<keyword evidence="3" id="KW-1185">Reference proteome</keyword>
<proteinExistence type="predicted"/>
<dbReference type="GO" id="GO:0016757">
    <property type="term" value="F:glycosyltransferase activity"/>
    <property type="evidence" value="ECO:0007669"/>
    <property type="project" value="InterPro"/>
</dbReference>
<dbReference type="RefSeq" id="WP_150459554.1">
    <property type="nucleotide sequence ID" value="NZ_VYKK01000029.1"/>
</dbReference>
<evidence type="ECO:0000313" key="2">
    <source>
        <dbReference type="EMBL" id="KAA8997555.1"/>
    </source>
</evidence>
<organism evidence="2 3">
    <name type="scientific">Paenibacillus spiritus</name>
    <dbReference type="NCBI Taxonomy" id="2496557"/>
    <lineage>
        <taxon>Bacteria</taxon>
        <taxon>Bacillati</taxon>
        <taxon>Bacillota</taxon>
        <taxon>Bacilli</taxon>
        <taxon>Bacillales</taxon>
        <taxon>Paenibacillaceae</taxon>
        <taxon>Paenibacillus</taxon>
    </lineage>
</organism>
<dbReference type="PANTHER" id="PTHR12526">
    <property type="entry name" value="GLYCOSYLTRANSFERASE"/>
    <property type="match status" value="1"/>
</dbReference>
<protein>
    <submittedName>
        <fullName evidence="2">Glycosyltransferase</fullName>
    </submittedName>
</protein>
<name>A0A5J5FVM5_9BACL</name>
<dbReference type="Proteomes" id="UP000367750">
    <property type="component" value="Unassembled WGS sequence"/>
</dbReference>
<keyword evidence="2" id="KW-0808">Transferase</keyword>
<gene>
    <name evidence="2" type="ORF">F4V43_17490</name>
</gene>
<dbReference type="PANTHER" id="PTHR12526:SF630">
    <property type="entry name" value="GLYCOSYLTRANSFERASE"/>
    <property type="match status" value="1"/>
</dbReference>
<evidence type="ECO:0000313" key="3">
    <source>
        <dbReference type="Proteomes" id="UP000367750"/>
    </source>
</evidence>
<dbReference type="CDD" id="cd03811">
    <property type="entry name" value="GT4_GT28_WabH-like"/>
    <property type="match status" value="1"/>
</dbReference>
<feature type="domain" description="Glycosyl transferase family 1" evidence="1">
    <location>
        <begin position="232"/>
        <end position="382"/>
    </location>
</feature>
<dbReference type="OrthoDB" id="9813638at2"/>
<dbReference type="SUPFAM" id="SSF53756">
    <property type="entry name" value="UDP-Glycosyltransferase/glycogen phosphorylase"/>
    <property type="match status" value="1"/>
</dbReference>
<reference evidence="2 3" key="1">
    <citation type="submission" date="2019-09" db="EMBL/GenBank/DDBJ databases">
        <title>Bacillus ochoae sp. nov., Paenibacillus whitsoniae sp. nov., Paenibacillus spiritus sp. nov. Isolated from the Mars Exploration Rover during spacecraft assembly.</title>
        <authorList>
            <person name="Seuylemezian A."/>
            <person name="Vaishampayan P."/>
        </authorList>
    </citation>
    <scope>NUCLEOTIDE SEQUENCE [LARGE SCALE GENOMIC DNA]</scope>
    <source>
        <strain evidence="2 3">MER_111</strain>
    </source>
</reference>
<evidence type="ECO:0000259" key="1">
    <source>
        <dbReference type="Pfam" id="PF00534"/>
    </source>
</evidence>
<dbReference type="Pfam" id="PF00534">
    <property type="entry name" value="Glycos_transf_1"/>
    <property type="match status" value="1"/>
</dbReference>
<accession>A0A5J5FVM5</accession>
<dbReference type="EMBL" id="VYKK01000029">
    <property type="protein sequence ID" value="KAA8997555.1"/>
    <property type="molecule type" value="Genomic_DNA"/>
</dbReference>
<sequence>MKTKLLFVIPSLTSGGGERSLINLLSQIDYGVYDVDLFLINPRGLFMEFIPPEVRVLPRPKSLERYMRHLPRAVAGLAARGRFGLALRRILFSLANRAAGNDSVKEQRAWRHLAPAFPELAGSYDAAVGFLEKTSIYYCVEKVKARVKVGWIHNDYDELGMDPELDRPYFERLQHLVTVSEECASKLEQRFPEKSGRIHILYNIVSPRAIRRLAGQPLPDADVTGFQGRQGEAVRLLSIGRLHPQKAFELAIEACRLLRDRGYEIHWDVIGEGEERNALTAQIEACGLQDRFRLLGLRSNPYPYIQAADIYVQTSRFEGKSIAIDEAKILNKPIVVTDFSTAVDQIANETDGLIVGMNPEAIAAGIARLIDDPALRERLSANLAGQDLGTENEIYKFYNLLASR</sequence>
<comment type="caution">
    <text evidence="2">The sequence shown here is derived from an EMBL/GenBank/DDBJ whole genome shotgun (WGS) entry which is preliminary data.</text>
</comment>
<dbReference type="InterPro" id="IPR001296">
    <property type="entry name" value="Glyco_trans_1"/>
</dbReference>
<dbReference type="AlphaFoldDB" id="A0A5J5FVM5"/>
<dbReference type="Gene3D" id="3.40.50.2000">
    <property type="entry name" value="Glycogen Phosphorylase B"/>
    <property type="match status" value="2"/>
</dbReference>